<dbReference type="Gene3D" id="3.30.70.120">
    <property type="match status" value="1"/>
</dbReference>
<dbReference type="EMBL" id="ADLK01000024">
    <property type="protein sequence ID" value="KMW18164.1"/>
    <property type="molecule type" value="Genomic_DNA"/>
</dbReference>
<gene>
    <name evidence="1" type="ORF">HMPREF9470_03074</name>
</gene>
<accession>A0A0J9C147</accession>
<proteinExistence type="predicted"/>
<dbReference type="PANTHER" id="PTHR38456">
    <property type="entry name" value="CYCLIC DI-AMP RECEPTOR A"/>
    <property type="match status" value="1"/>
</dbReference>
<dbReference type="AlphaFoldDB" id="A0A0J9C147"/>
<dbReference type="RefSeq" id="WP_007858589.1">
    <property type="nucleotide sequence ID" value="NZ_KQ235879.1"/>
</dbReference>
<reference evidence="1 2" key="1">
    <citation type="submission" date="2011-04" db="EMBL/GenBank/DDBJ databases">
        <title>The Genome Sequence of Clostridium citroniae WAL-19142.</title>
        <authorList>
            <consortium name="The Broad Institute Genome Sequencing Platform"/>
            <person name="Earl A."/>
            <person name="Ward D."/>
            <person name="Feldgarden M."/>
            <person name="Gevers D."/>
            <person name="Warren Y.A."/>
            <person name="Tyrrell K.L."/>
            <person name="Citron D.M."/>
            <person name="Goldstein E.J."/>
            <person name="Daigneault M."/>
            <person name="Allen-Vercoe E."/>
            <person name="Young S.K."/>
            <person name="Zeng Q."/>
            <person name="Gargeya S."/>
            <person name="Fitzgerald M."/>
            <person name="Haas B."/>
            <person name="Abouelleil A."/>
            <person name="Alvarado L."/>
            <person name="Arachchi H.M."/>
            <person name="Berlin A."/>
            <person name="Brown A."/>
            <person name="Chapman S.B."/>
            <person name="Chen Z."/>
            <person name="Dunbar C."/>
            <person name="Freedman E."/>
            <person name="Gearin G."/>
            <person name="Gellesch M."/>
            <person name="Goldberg J."/>
            <person name="Griggs A."/>
            <person name="Gujja S."/>
            <person name="Heilman E.R."/>
            <person name="Heiman D."/>
            <person name="Howarth C."/>
            <person name="Larson L."/>
            <person name="Lui A."/>
            <person name="MacDonald P.J."/>
            <person name="Mehta T."/>
            <person name="Montmayeur A."/>
            <person name="Murphy C."/>
            <person name="Neiman D."/>
            <person name="Pearson M."/>
            <person name="Priest M."/>
            <person name="Roberts A."/>
            <person name="Saif S."/>
            <person name="Shea T."/>
            <person name="Shenoy N."/>
            <person name="Sisk P."/>
            <person name="Stolte C."/>
            <person name="Sykes S."/>
            <person name="White J."/>
            <person name="Yandava C."/>
            <person name="Wortman J."/>
            <person name="Nusbaum C."/>
            <person name="Birren B."/>
        </authorList>
    </citation>
    <scope>NUCLEOTIDE SEQUENCE [LARGE SCALE GENOMIC DNA]</scope>
    <source>
        <strain evidence="1 2">WAL-19142</strain>
    </source>
</reference>
<dbReference type="PATRIC" id="fig|742734.4.peg.3290"/>
<organism evidence="1 2">
    <name type="scientific">[Clostridium] citroniae WAL-19142</name>
    <dbReference type="NCBI Taxonomy" id="742734"/>
    <lineage>
        <taxon>Bacteria</taxon>
        <taxon>Bacillati</taxon>
        <taxon>Bacillota</taxon>
        <taxon>Clostridia</taxon>
        <taxon>Lachnospirales</taxon>
        <taxon>Lachnospiraceae</taxon>
        <taxon>Enterocloster</taxon>
    </lineage>
</organism>
<evidence type="ECO:0000313" key="2">
    <source>
        <dbReference type="Proteomes" id="UP000037392"/>
    </source>
</evidence>
<sequence length="106" mass="12466">MQLLIIIIQEVDYERLSREFIRHRILATKFCTEGLYLNKKNITLMVCIEKEREKEILEYIKNSCTERVEERQVSEYNGQMFVDTLKGVKVGGATVFTADVDKILKF</sequence>
<dbReference type="Proteomes" id="UP000037392">
    <property type="component" value="Unassembled WGS sequence"/>
</dbReference>
<dbReference type="InterPro" id="IPR015867">
    <property type="entry name" value="N-reg_PII/ATP_PRibTrfase_C"/>
</dbReference>
<evidence type="ECO:0008006" key="3">
    <source>
        <dbReference type="Google" id="ProtNLM"/>
    </source>
</evidence>
<dbReference type="OrthoDB" id="9794275at2"/>
<name>A0A0J9C147_9FIRM</name>
<evidence type="ECO:0000313" key="1">
    <source>
        <dbReference type="EMBL" id="KMW18164.1"/>
    </source>
</evidence>
<dbReference type="Pfam" id="PF06153">
    <property type="entry name" value="CdAMP_rec"/>
    <property type="match status" value="1"/>
</dbReference>
<dbReference type="GeneID" id="93162394"/>
<comment type="caution">
    <text evidence="1">The sequence shown here is derived from an EMBL/GenBank/DDBJ whole genome shotgun (WGS) entry which is preliminary data.</text>
</comment>
<dbReference type="PANTHER" id="PTHR38456:SF1">
    <property type="entry name" value="CYCLIC DI-AMP RECEPTOR A"/>
    <property type="match status" value="1"/>
</dbReference>
<dbReference type="InterPro" id="IPR010375">
    <property type="entry name" value="CdAMP_rec"/>
</dbReference>
<protein>
    <recommendedName>
        <fullName evidence="3">Nitrogen regulatory protein P-II</fullName>
    </recommendedName>
</protein>